<evidence type="ECO:0000256" key="9">
    <source>
        <dbReference type="ARBA" id="ARBA00053833"/>
    </source>
</evidence>
<dbReference type="UniPathway" id="UPA00223">
    <property type="reaction ID" value="UER00999"/>
</dbReference>
<sequence>MLTNRVPFLGRTVLRVKDGICKVKRNLNLHEYQSKNLMNNYGINIQPFFITAKLKEDLTLKLKNLNCNEYVIKAQVLAGGRKKGHFKDGFQGGVHLTKNKNSVNAIVQKMLGNTLITKQTGSKGLNVDNVMVAKALDLEKEAYLAILLDRESCAPVIIASKHGGVNIESLPENEIFKFYIHNVEDTLKNSIAWDMAIEIAKKLDFRCNDMVLNATAQQIQNLYSMFISVDATLLEVNPLGQTPDGEVVSFDAKINFDDNALYRQKDIFNMENTMDSQTDEYESIAKEIGINYIGMDGNIGCIINGAGLAMATMDEIQLAGGKPANFLDVGGKVTEEQMNEAFKLLINHKSVKTIFINIFGGIVDCSLIAKSLSNSIDTLNVEIPFIVRFVGSNSKKAKEILINSKSNIYLNDDFRKAALLSVSKSSG</sequence>
<dbReference type="EMBL" id="LWCA01000420">
    <property type="protein sequence ID" value="OAF68593.1"/>
    <property type="molecule type" value="Genomic_DNA"/>
</dbReference>
<dbReference type="InterPro" id="IPR005809">
    <property type="entry name" value="Succ_CoA_ligase-like_bsu"/>
</dbReference>
<dbReference type="PANTHER" id="PTHR11815">
    <property type="entry name" value="SUCCINYL-COA SYNTHETASE BETA CHAIN"/>
    <property type="match status" value="1"/>
</dbReference>
<dbReference type="Proteomes" id="UP000078046">
    <property type="component" value="Unassembled WGS sequence"/>
</dbReference>
<evidence type="ECO:0000256" key="1">
    <source>
        <dbReference type="ARBA" id="ARBA00001946"/>
    </source>
</evidence>
<feature type="domain" description="ATP-grasp fold succinyl-CoA synthetase-type" evidence="13">
    <location>
        <begin position="28"/>
        <end position="240"/>
    </location>
</feature>
<dbReference type="Gene3D" id="3.30.1490.20">
    <property type="entry name" value="ATP-grasp fold, A domain"/>
    <property type="match status" value="1"/>
</dbReference>
<dbReference type="FunFam" id="3.30.470.20:FF:000002">
    <property type="entry name" value="Succinate--CoA ligase [ADP-forming] subunit beta"/>
    <property type="match status" value="1"/>
</dbReference>
<dbReference type="PIRSF" id="PIRSF001554">
    <property type="entry name" value="SucCS_beta"/>
    <property type="match status" value="1"/>
</dbReference>
<dbReference type="InterPro" id="IPR005811">
    <property type="entry name" value="SUCC_ACL_C"/>
</dbReference>
<dbReference type="PROSITE" id="PS01217">
    <property type="entry name" value="SUCCINYL_COA_LIG_3"/>
    <property type="match status" value="1"/>
</dbReference>
<dbReference type="AlphaFoldDB" id="A0A177B4N9"/>
<dbReference type="GO" id="GO:0004776">
    <property type="term" value="F:succinate-CoA ligase (GDP-forming) activity"/>
    <property type="evidence" value="ECO:0007669"/>
    <property type="project" value="UniProtKB-EC"/>
</dbReference>
<evidence type="ECO:0000313" key="14">
    <source>
        <dbReference type="EMBL" id="OAF68593.1"/>
    </source>
</evidence>
<keyword evidence="3" id="KW-0816">Tricarboxylic acid cycle</keyword>
<dbReference type="GO" id="GO:0005524">
    <property type="term" value="F:ATP binding"/>
    <property type="evidence" value="ECO:0007669"/>
    <property type="project" value="InterPro"/>
</dbReference>
<dbReference type="FunFam" id="3.30.1490.20:FF:000004">
    <property type="entry name" value="Succinate--CoA ligase [ADP-forming] subunit beta, mitochondrial"/>
    <property type="match status" value="1"/>
</dbReference>
<accession>A0A177B4N9</accession>
<reference evidence="14 15" key="1">
    <citation type="submission" date="2016-04" db="EMBL/GenBank/DDBJ databases">
        <title>The genome of Intoshia linei affirms orthonectids as highly simplified spiralians.</title>
        <authorList>
            <person name="Mikhailov K.V."/>
            <person name="Slusarev G.S."/>
            <person name="Nikitin M.A."/>
            <person name="Logacheva M.D."/>
            <person name="Penin A."/>
            <person name="Aleoshin V."/>
            <person name="Panchin Y.V."/>
        </authorList>
    </citation>
    <scope>NUCLEOTIDE SEQUENCE [LARGE SCALE GENOMIC DNA]</scope>
    <source>
        <strain evidence="14">Intl2013</strain>
        <tissue evidence="14">Whole animal</tissue>
    </source>
</reference>
<dbReference type="InterPro" id="IPR013815">
    <property type="entry name" value="ATP_grasp_subdomain_1"/>
</dbReference>
<dbReference type="GO" id="GO:0006099">
    <property type="term" value="P:tricarboxylic acid cycle"/>
    <property type="evidence" value="ECO:0007669"/>
    <property type="project" value="UniProtKB-UniPathway"/>
</dbReference>
<dbReference type="GO" id="GO:0006104">
    <property type="term" value="P:succinyl-CoA metabolic process"/>
    <property type="evidence" value="ECO:0007669"/>
    <property type="project" value="TreeGrafter"/>
</dbReference>
<comment type="pathway">
    <text evidence="2">Carbohydrate metabolism; tricarboxylic acid cycle; succinate from succinyl-CoA (ligase route): step 1/1.</text>
</comment>
<organism evidence="14 15">
    <name type="scientific">Intoshia linei</name>
    <dbReference type="NCBI Taxonomy" id="1819745"/>
    <lineage>
        <taxon>Eukaryota</taxon>
        <taxon>Metazoa</taxon>
        <taxon>Spiralia</taxon>
        <taxon>Lophotrochozoa</taxon>
        <taxon>Mesozoa</taxon>
        <taxon>Orthonectida</taxon>
        <taxon>Rhopaluridae</taxon>
        <taxon>Intoshia</taxon>
    </lineage>
</organism>
<dbReference type="Pfam" id="PF00549">
    <property type="entry name" value="Ligase_CoA"/>
    <property type="match status" value="1"/>
</dbReference>
<dbReference type="PANTHER" id="PTHR11815:SF10">
    <property type="entry name" value="SUCCINATE--COA LIGASE [GDP-FORMING] SUBUNIT BETA, MITOCHONDRIAL"/>
    <property type="match status" value="1"/>
</dbReference>
<evidence type="ECO:0000256" key="4">
    <source>
        <dbReference type="ARBA" id="ARBA00022598"/>
    </source>
</evidence>
<dbReference type="InterPro" id="IPR017866">
    <property type="entry name" value="Succ-CoA_synthase_bsu_CS"/>
</dbReference>
<keyword evidence="4" id="KW-0436">Ligase</keyword>
<evidence type="ECO:0000256" key="10">
    <source>
        <dbReference type="ARBA" id="ARBA00063570"/>
    </source>
</evidence>
<dbReference type="SUPFAM" id="SSF56059">
    <property type="entry name" value="Glutathione synthetase ATP-binding domain-like"/>
    <property type="match status" value="1"/>
</dbReference>
<dbReference type="FunFam" id="3.40.50.261:FF:000001">
    <property type="entry name" value="Succinate--CoA ligase [ADP-forming] subunit beta"/>
    <property type="match status" value="1"/>
</dbReference>
<comment type="subunit">
    <text evidence="10">Heterodimer of an alpha and a beta subunit. The beta subunit determines specificity for GTP.</text>
</comment>
<evidence type="ECO:0000256" key="5">
    <source>
        <dbReference type="ARBA" id="ARBA00022723"/>
    </source>
</evidence>
<proteinExistence type="predicted"/>
<comment type="cofactor">
    <cofactor evidence="1">
        <name>Mg(2+)</name>
        <dbReference type="ChEBI" id="CHEBI:18420"/>
    </cofactor>
</comment>
<name>A0A177B4N9_9BILA</name>
<comment type="function">
    <text evidence="9">GTP-specific succinyl-CoA synthetase functions in the citric acid cycle (TCA), coupling the hydrolysis of succinyl-CoA to the synthesis of GTP and thus represents the only step of substrate-level phosphorylation in the TCA. The beta subunit provides nucleotide specificity of the enzyme and binds the substrate succinate, while the binding sites for coenzyme A and phosphate are found in the alpha subunit.</text>
</comment>
<evidence type="ECO:0000256" key="3">
    <source>
        <dbReference type="ARBA" id="ARBA00022532"/>
    </source>
</evidence>
<dbReference type="NCBIfam" id="NF001913">
    <property type="entry name" value="PRK00696.1"/>
    <property type="match status" value="1"/>
</dbReference>
<comment type="catalytic activity">
    <reaction evidence="8">
        <text>GTP + succinate + CoA = succinyl-CoA + GDP + phosphate</text>
        <dbReference type="Rhea" id="RHEA:22120"/>
        <dbReference type="ChEBI" id="CHEBI:30031"/>
        <dbReference type="ChEBI" id="CHEBI:37565"/>
        <dbReference type="ChEBI" id="CHEBI:43474"/>
        <dbReference type="ChEBI" id="CHEBI:57287"/>
        <dbReference type="ChEBI" id="CHEBI:57292"/>
        <dbReference type="ChEBI" id="CHEBI:58189"/>
        <dbReference type="EC" id="6.2.1.4"/>
    </reaction>
</comment>
<evidence type="ECO:0000259" key="13">
    <source>
        <dbReference type="Pfam" id="PF08442"/>
    </source>
</evidence>
<evidence type="ECO:0000259" key="12">
    <source>
        <dbReference type="Pfam" id="PF00549"/>
    </source>
</evidence>
<protein>
    <recommendedName>
        <fullName evidence="11">Succinyl-CoA synthetase beta chain</fullName>
    </recommendedName>
</protein>
<keyword evidence="5" id="KW-0479">Metal-binding</keyword>
<keyword evidence="7" id="KW-0460">Magnesium</keyword>
<dbReference type="InterPro" id="IPR016102">
    <property type="entry name" value="Succinyl-CoA_synth-like"/>
</dbReference>
<dbReference type="SUPFAM" id="SSF52210">
    <property type="entry name" value="Succinyl-CoA synthetase domains"/>
    <property type="match status" value="1"/>
</dbReference>
<comment type="caution">
    <text evidence="14">The sequence shown here is derived from an EMBL/GenBank/DDBJ whole genome shotgun (WGS) entry which is preliminary data.</text>
</comment>
<dbReference type="OrthoDB" id="1552at2759"/>
<dbReference type="Gene3D" id="3.40.50.261">
    <property type="entry name" value="Succinyl-CoA synthetase domains"/>
    <property type="match status" value="1"/>
</dbReference>
<dbReference type="GO" id="GO:0042709">
    <property type="term" value="C:succinate-CoA ligase complex"/>
    <property type="evidence" value="ECO:0007669"/>
    <property type="project" value="TreeGrafter"/>
</dbReference>
<evidence type="ECO:0000256" key="8">
    <source>
        <dbReference type="ARBA" id="ARBA00052879"/>
    </source>
</evidence>
<keyword evidence="15" id="KW-1185">Reference proteome</keyword>
<dbReference type="InterPro" id="IPR013650">
    <property type="entry name" value="ATP-grasp_succ-CoA_synth-type"/>
</dbReference>
<dbReference type="Pfam" id="PF08442">
    <property type="entry name" value="ATP-grasp_2"/>
    <property type="match status" value="1"/>
</dbReference>
<evidence type="ECO:0000256" key="2">
    <source>
        <dbReference type="ARBA" id="ARBA00005064"/>
    </source>
</evidence>
<evidence type="ECO:0000313" key="15">
    <source>
        <dbReference type="Proteomes" id="UP000078046"/>
    </source>
</evidence>
<evidence type="ECO:0000256" key="7">
    <source>
        <dbReference type="ARBA" id="ARBA00022842"/>
    </source>
</evidence>
<dbReference type="GO" id="GO:0046872">
    <property type="term" value="F:metal ion binding"/>
    <property type="evidence" value="ECO:0007669"/>
    <property type="project" value="UniProtKB-KW"/>
</dbReference>
<gene>
    <name evidence="14" type="ORF">A3Q56_03690</name>
</gene>
<evidence type="ECO:0000256" key="6">
    <source>
        <dbReference type="ARBA" id="ARBA00022741"/>
    </source>
</evidence>
<dbReference type="GO" id="GO:0005739">
    <property type="term" value="C:mitochondrion"/>
    <property type="evidence" value="ECO:0007669"/>
    <property type="project" value="TreeGrafter"/>
</dbReference>
<feature type="domain" description="ATP-citrate synthase/succinyl-CoA ligase C-terminal" evidence="12">
    <location>
        <begin position="302"/>
        <end position="412"/>
    </location>
</feature>
<evidence type="ECO:0000256" key="11">
    <source>
        <dbReference type="ARBA" id="ARBA00082254"/>
    </source>
</evidence>
<dbReference type="Gene3D" id="3.30.470.20">
    <property type="entry name" value="ATP-grasp fold, B domain"/>
    <property type="match status" value="1"/>
</dbReference>
<keyword evidence="6" id="KW-0547">Nucleotide-binding</keyword>